<dbReference type="EMBL" id="CAJNOK010051255">
    <property type="protein sequence ID" value="CAF1603721.1"/>
    <property type="molecule type" value="Genomic_DNA"/>
</dbReference>
<reference evidence="1" key="1">
    <citation type="submission" date="2021-02" db="EMBL/GenBank/DDBJ databases">
        <authorList>
            <person name="Nowell W R."/>
        </authorList>
    </citation>
    <scope>NUCLEOTIDE SEQUENCE</scope>
</reference>
<name>A0A8S2G0R1_9BILA</name>
<evidence type="ECO:0000313" key="2">
    <source>
        <dbReference type="EMBL" id="CAF4413649.1"/>
    </source>
</evidence>
<protein>
    <submittedName>
        <fullName evidence="1">Uncharacterized protein</fullName>
    </submittedName>
</protein>
<dbReference type="Proteomes" id="UP000677228">
    <property type="component" value="Unassembled WGS sequence"/>
</dbReference>
<evidence type="ECO:0000313" key="1">
    <source>
        <dbReference type="EMBL" id="CAF1603721.1"/>
    </source>
</evidence>
<evidence type="ECO:0000313" key="3">
    <source>
        <dbReference type="Proteomes" id="UP000677228"/>
    </source>
</evidence>
<organism evidence="1 3">
    <name type="scientific">Didymodactylos carnosus</name>
    <dbReference type="NCBI Taxonomy" id="1234261"/>
    <lineage>
        <taxon>Eukaryota</taxon>
        <taxon>Metazoa</taxon>
        <taxon>Spiralia</taxon>
        <taxon>Gnathifera</taxon>
        <taxon>Rotifera</taxon>
        <taxon>Eurotatoria</taxon>
        <taxon>Bdelloidea</taxon>
        <taxon>Philodinida</taxon>
        <taxon>Philodinidae</taxon>
        <taxon>Didymodactylos</taxon>
    </lineage>
</organism>
<proteinExistence type="predicted"/>
<sequence length="155" mass="17124">GSTVLGQSARIAVITLNVSSLWVDSLSIALPTTNLTIKDPPGQEAFDRFVASNRGLRQMHGNGRLIDEIAGATNLGRHAELLRATAEYNREETTAEQHRQSIRPFLKNERLAFLLARDKIRTQAARGFETNHIRQVANSGSRTFANMSAAEVDRL</sequence>
<dbReference type="EMBL" id="CAJOBA010075153">
    <property type="protein sequence ID" value="CAF4413649.1"/>
    <property type="molecule type" value="Genomic_DNA"/>
</dbReference>
<dbReference type="AlphaFoldDB" id="A0A8S2G0R1"/>
<gene>
    <name evidence="1" type="ORF">OVA965_LOCUS42258</name>
    <name evidence="2" type="ORF">TMI583_LOCUS44108</name>
</gene>
<feature type="non-terminal residue" evidence="1">
    <location>
        <position position="1"/>
    </location>
</feature>
<accession>A0A8S2G0R1</accession>
<dbReference type="Proteomes" id="UP000682733">
    <property type="component" value="Unassembled WGS sequence"/>
</dbReference>
<comment type="caution">
    <text evidence="1">The sequence shown here is derived from an EMBL/GenBank/DDBJ whole genome shotgun (WGS) entry which is preliminary data.</text>
</comment>